<dbReference type="OrthoDB" id="9801481at2"/>
<dbReference type="InterPro" id="IPR008331">
    <property type="entry name" value="Ferritin_DPS_dom"/>
</dbReference>
<dbReference type="InterPro" id="IPR041719">
    <property type="entry name" value="Ferritin_prok"/>
</dbReference>
<reference evidence="4 6" key="3">
    <citation type="submission" date="2019-05" db="EMBL/GenBank/DDBJ databases">
        <authorList>
            <consortium name="Pathogen Informatics"/>
        </authorList>
    </citation>
    <scope>NUCLEOTIDE SEQUENCE [LARGE SCALE GENOMIC DNA]</scope>
    <source>
        <strain evidence="4 6">NCTC13032</strain>
    </source>
</reference>
<accession>A0A3E2A2R0</accession>
<dbReference type="AlphaFoldDB" id="A0A3E2A2R0"/>
<evidence type="ECO:0000313" key="4">
    <source>
        <dbReference type="EMBL" id="VTP69963.1"/>
    </source>
</evidence>
<dbReference type="EMBL" id="LR590464">
    <property type="protein sequence ID" value="VTP69963.1"/>
    <property type="molecule type" value="Genomic_DNA"/>
</dbReference>
<dbReference type="SUPFAM" id="SSF47240">
    <property type="entry name" value="Ferritin-like"/>
    <property type="match status" value="1"/>
</dbReference>
<dbReference type="RefSeq" id="WP_032612117.1">
    <property type="nucleotide sequence ID" value="NZ_CBCXZU010000002.1"/>
</dbReference>
<evidence type="ECO:0000313" key="3">
    <source>
        <dbReference type="EMBL" id="PHH07058.1"/>
    </source>
</evidence>
<dbReference type="GeneID" id="30331910"/>
<dbReference type="InterPro" id="IPR012347">
    <property type="entry name" value="Ferritin-like"/>
</dbReference>
<name>A0A3E2A2R0_9ENTR</name>
<keyword evidence="4" id="KW-0560">Oxidoreductase</keyword>
<dbReference type="STRING" id="83655.APT61_08355"/>
<reference evidence="3" key="1">
    <citation type="submission" date="2017-09" db="EMBL/GenBank/DDBJ databases">
        <title>FDA dAtabase for Regulatory Grade micrObial Sequences (FDA-ARGOS): Supporting development and validation of Infectious Disease Dx tests.</title>
        <authorList>
            <person name="Minogue T."/>
            <person name="Wolcott M."/>
            <person name="Wasieloski L."/>
            <person name="Aguilar W."/>
            <person name="Moore D."/>
            <person name="Tallon L.J."/>
            <person name="Sadzewicz L."/>
            <person name="Ott S."/>
            <person name="Zhao X."/>
            <person name="Nagaraj S."/>
            <person name="Vavikolanu K."/>
            <person name="Aluvathingal J."/>
            <person name="Nadendla S."/>
            <person name="Sichtig H."/>
        </authorList>
    </citation>
    <scope>NUCLEOTIDE SEQUENCE</scope>
    <source>
        <strain evidence="3">FDAARGOS_404</strain>
    </source>
</reference>
<reference evidence="5" key="2">
    <citation type="submission" date="2017-09" db="EMBL/GenBank/DDBJ databases">
        <title>FDA dAtabase for Regulatory Grade micrObial Sequences (FDA-ARGOS): Supporting development and validation of Infectious Disease Dx tests.</title>
        <authorList>
            <person name="Minogue T."/>
            <person name="Wolcott M."/>
            <person name="Wasieloski L."/>
            <person name="Aguilar W."/>
            <person name="Moore D."/>
            <person name="Tallon L."/>
            <person name="Sadzewicz L."/>
            <person name="Ott S."/>
            <person name="Zhao X."/>
            <person name="Nagaraj S."/>
            <person name="Vavikolanu K."/>
            <person name="Aluvathingal J."/>
            <person name="Nadendla S."/>
            <person name="Sichtig H."/>
        </authorList>
    </citation>
    <scope>NUCLEOTIDE SEQUENCE [LARGE SCALE GENOMIC DNA]</scope>
    <source>
        <strain evidence="5">FDAARGOS_404</strain>
    </source>
</reference>
<dbReference type="Pfam" id="PF00210">
    <property type="entry name" value="Ferritin"/>
    <property type="match status" value="1"/>
</dbReference>
<sequence>MAISDMINKLNTQMNLEFQASNLSLHLSEWCSEHQLTGSATFLRTQAQSNVTQMMRVFDFLKASGAMPVLKPVEMTDEDCSCLEAVFQRSLEEYEQRCLTLNQLTDEARKMQDISTLNFLHDIEKEQQHDGVLLKTVLDEIRQAHRTGLGLEQTDRHLLNIVHSQHH</sequence>
<dbReference type="Proteomes" id="UP000222768">
    <property type="component" value="Unassembled WGS sequence"/>
</dbReference>
<dbReference type="EC" id="1.16.3.1" evidence="4"/>
<dbReference type="Gene3D" id="1.20.1260.10">
    <property type="match status" value="1"/>
</dbReference>
<dbReference type="EMBL" id="PDLK01000002">
    <property type="protein sequence ID" value="PHH07058.1"/>
    <property type="molecule type" value="Genomic_DNA"/>
</dbReference>
<dbReference type="InterPro" id="IPR009078">
    <property type="entry name" value="Ferritin-like_SF"/>
</dbReference>
<evidence type="ECO:0000256" key="1">
    <source>
        <dbReference type="ARBA" id="ARBA00006950"/>
    </source>
</evidence>
<dbReference type="GO" id="GO:0004322">
    <property type="term" value="F:ferroxidase activity"/>
    <property type="evidence" value="ECO:0007669"/>
    <property type="project" value="UniProtKB-EC"/>
</dbReference>
<evidence type="ECO:0000313" key="6">
    <source>
        <dbReference type="Proteomes" id="UP000310719"/>
    </source>
</evidence>
<organism evidence="4 6">
    <name type="scientific">Leclercia adecarboxylata</name>
    <dbReference type="NCBI Taxonomy" id="83655"/>
    <lineage>
        <taxon>Bacteria</taxon>
        <taxon>Pseudomonadati</taxon>
        <taxon>Pseudomonadota</taxon>
        <taxon>Gammaproteobacteria</taxon>
        <taxon>Enterobacterales</taxon>
        <taxon>Enterobacteriaceae</taxon>
        <taxon>Leclercia</taxon>
    </lineage>
</organism>
<comment type="similarity">
    <text evidence="1">Belongs to the ferritin family. Prokaryotic subfamily.</text>
</comment>
<dbReference type="CDD" id="cd01055">
    <property type="entry name" value="Nonheme_Ferritin"/>
    <property type="match status" value="1"/>
</dbReference>
<feature type="domain" description="Ferritin-like diiron" evidence="2">
    <location>
        <begin position="1"/>
        <end position="145"/>
    </location>
</feature>
<evidence type="ECO:0000259" key="2">
    <source>
        <dbReference type="PROSITE" id="PS50905"/>
    </source>
</evidence>
<dbReference type="KEGG" id="lax:APT61_08355"/>
<evidence type="ECO:0000313" key="5">
    <source>
        <dbReference type="Proteomes" id="UP000222768"/>
    </source>
</evidence>
<dbReference type="GO" id="GO:0008199">
    <property type="term" value="F:ferric iron binding"/>
    <property type="evidence" value="ECO:0007669"/>
    <property type="project" value="InterPro"/>
</dbReference>
<proteinExistence type="inferred from homology"/>
<dbReference type="Proteomes" id="UP000310719">
    <property type="component" value="Chromosome"/>
</dbReference>
<dbReference type="InterPro" id="IPR009040">
    <property type="entry name" value="Ferritin-like_diiron"/>
</dbReference>
<gene>
    <name evidence="4" type="primary">ftnA_1</name>
    <name evidence="3" type="ORF">CRX53_13430</name>
    <name evidence="4" type="ORF">NCTC13032_04617</name>
</gene>
<dbReference type="NCBIfam" id="NF011597">
    <property type="entry name" value="PRK15022.1"/>
    <property type="match status" value="1"/>
</dbReference>
<dbReference type="PROSITE" id="PS50905">
    <property type="entry name" value="FERRITIN_LIKE"/>
    <property type="match status" value="1"/>
</dbReference>
<protein>
    <submittedName>
        <fullName evidence="3 4">Ferritin</fullName>
        <ecNumber evidence="4">1.16.3.1</ecNumber>
    </submittedName>
</protein>